<dbReference type="GO" id="GO:0005694">
    <property type="term" value="C:chromosome"/>
    <property type="evidence" value="ECO:0007669"/>
    <property type="project" value="TreeGrafter"/>
</dbReference>
<dbReference type="SMART" id="SM00487">
    <property type="entry name" value="DEXDc"/>
    <property type="match status" value="1"/>
</dbReference>
<feature type="domain" description="Helicase C-terminal" evidence="10">
    <location>
        <begin position="198"/>
        <end position="353"/>
    </location>
</feature>
<dbReference type="GO" id="GO:0000724">
    <property type="term" value="P:double-strand break repair via homologous recombination"/>
    <property type="evidence" value="ECO:0007669"/>
    <property type="project" value="TreeGrafter"/>
</dbReference>
<dbReference type="GeneTree" id="ENSGT00940000156800"/>
<dbReference type="InterPro" id="IPR027417">
    <property type="entry name" value="P-loop_NTPase"/>
</dbReference>
<organism evidence="11 12">
    <name type="scientific">Fundulus heteroclitus</name>
    <name type="common">Killifish</name>
    <name type="synonym">Mummichog</name>
    <dbReference type="NCBI Taxonomy" id="8078"/>
    <lineage>
        <taxon>Eukaryota</taxon>
        <taxon>Metazoa</taxon>
        <taxon>Chordata</taxon>
        <taxon>Craniata</taxon>
        <taxon>Vertebrata</taxon>
        <taxon>Euteleostomi</taxon>
        <taxon>Actinopterygii</taxon>
        <taxon>Neopterygii</taxon>
        <taxon>Teleostei</taxon>
        <taxon>Neoteleostei</taxon>
        <taxon>Acanthomorphata</taxon>
        <taxon>Ovalentaria</taxon>
        <taxon>Atherinomorphae</taxon>
        <taxon>Cyprinodontiformes</taxon>
        <taxon>Fundulidae</taxon>
        <taxon>Fundulus</taxon>
    </lineage>
</organism>
<dbReference type="SUPFAM" id="SSF52540">
    <property type="entry name" value="P-loop containing nucleoside triphosphate hydrolases"/>
    <property type="match status" value="1"/>
</dbReference>
<evidence type="ECO:0000256" key="4">
    <source>
        <dbReference type="ARBA" id="ARBA00023125"/>
    </source>
</evidence>
<dbReference type="Pfam" id="PF00271">
    <property type="entry name" value="Helicase_C"/>
    <property type="match status" value="1"/>
</dbReference>
<dbReference type="InterPro" id="IPR011545">
    <property type="entry name" value="DEAD/DEAH_box_helicase_dom"/>
</dbReference>
<evidence type="ECO:0000259" key="9">
    <source>
        <dbReference type="PROSITE" id="PS51192"/>
    </source>
</evidence>
<proteinExistence type="inferred from homology"/>
<dbReference type="GO" id="GO:0005524">
    <property type="term" value="F:ATP binding"/>
    <property type="evidence" value="ECO:0007669"/>
    <property type="project" value="UniProtKB-KW"/>
</dbReference>
<dbReference type="GO" id="GO:0009378">
    <property type="term" value="F:four-way junction helicase activity"/>
    <property type="evidence" value="ECO:0007669"/>
    <property type="project" value="TreeGrafter"/>
</dbReference>
<comment type="similarity">
    <text evidence="1">Belongs to the helicase family. RecQ subfamily.</text>
</comment>
<evidence type="ECO:0000256" key="3">
    <source>
        <dbReference type="ARBA" id="ARBA00022840"/>
    </source>
</evidence>
<evidence type="ECO:0000259" key="10">
    <source>
        <dbReference type="PROSITE" id="PS51194"/>
    </source>
</evidence>
<dbReference type="PROSITE" id="PS51192">
    <property type="entry name" value="HELICASE_ATP_BIND_1"/>
    <property type="match status" value="1"/>
</dbReference>
<dbReference type="InterPro" id="IPR014001">
    <property type="entry name" value="Helicase_ATP-bd"/>
</dbReference>
<keyword evidence="2" id="KW-0547">Nucleotide-binding</keyword>
<keyword evidence="12" id="KW-1185">Reference proteome</keyword>
<dbReference type="PANTHER" id="PTHR13710">
    <property type="entry name" value="DNA HELICASE RECQ FAMILY MEMBER"/>
    <property type="match status" value="1"/>
</dbReference>
<keyword evidence="4" id="KW-0238">DNA-binding</keyword>
<dbReference type="Gene3D" id="3.40.50.300">
    <property type="entry name" value="P-loop containing nucleotide triphosphate hydrolases"/>
    <property type="match status" value="2"/>
</dbReference>
<evidence type="ECO:0000313" key="12">
    <source>
        <dbReference type="Proteomes" id="UP000265000"/>
    </source>
</evidence>
<evidence type="ECO:0000256" key="2">
    <source>
        <dbReference type="ARBA" id="ARBA00022741"/>
    </source>
</evidence>
<keyword evidence="3" id="KW-0067">ATP-binding</keyword>
<dbReference type="Ensembl" id="ENSFHET00000019775.1">
    <property type="protein sequence ID" value="ENSFHEP00000012495.1"/>
    <property type="gene ID" value="ENSFHEG00000013990.1"/>
</dbReference>
<sequence>MLKKYLSQAEGVTPLCCWVEKQGVLLPLRGECLGKTYFRQTSRPQQNTALEAFLRGKDVFALLPTGFGKSLIYQLAPLVVKKMGKVRNLIIVVVSPLVALMEDQIREAGKLGVSAMQLGGINDTDILHVYREDLVGIVVDEVFFWGGDFLRLYSVIIHRVYTFSYYVCLPFCLSGTPVLALTASADTKNKRRVTKLLRLENAPEVTVSPNRTNIRLGLTQVPSNDLSCMDWVVKEVKNKALSMSPIIIYCKSLKSAEHLLIGMFHSKTLTHCRVVEATTALGMGSNFPNVSHVVMYGSPDDIEDIVPQVGRAGRNGLQSRAILYVINMIATGTHSCFGKSLFCHFEEHTTSVEPGHLCCTHCHSVCSCASGVCGKPIPKYELLEPDVCIDLKCRSVTDDRTLARDLLEEYRSSLVNDTARLFTSRSACTGFSAELIEAVVEHSKHIFDLAYIINNLPVFRARHAREILIVISEVFGDIELDIQPTSHEDSFTKPDIDYTDYFDDEDEDLSEMGTQYSSTDSDYYHHSGAGY</sequence>
<dbReference type="EC" id="5.6.2.4" evidence="7"/>
<comment type="catalytic activity">
    <reaction evidence="6">
        <text>Couples ATP hydrolysis with the unwinding of duplex DNA by translocating in the 3'-5' direction.</text>
        <dbReference type="EC" id="5.6.2.4"/>
    </reaction>
</comment>
<keyword evidence="5" id="KW-0413">Isomerase</keyword>
<evidence type="ECO:0000256" key="7">
    <source>
        <dbReference type="ARBA" id="ARBA00034808"/>
    </source>
</evidence>
<dbReference type="STRING" id="8078.ENSFHEP00000012495"/>
<evidence type="ECO:0000256" key="8">
    <source>
        <dbReference type="ARBA" id="ARBA00044566"/>
    </source>
</evidence>
<reference evidence="11" key="2">
    <citation type="submission" date="2025-09" db="UniProtKB">
        <authorList>
            <consortium name="Ensembl"/>
        </authorList>
    </citation>
    <scope>IDENTIFICATION</scope>
</reference>
<evidence type="ECO:0000256" key="5">
    <source>
        <dbReference type="ARBA" id="ARBA00023235"/>
    </source>
</evidence>
<dbReference type="InterPro" id="IPR001650">
    <property type="entry name" value="Helicase_C-like"/>
</dbReference>
<dbReference type="Proteomes" id="UP000265000">
    <property type="component" value="Unplaced"/>
</dbReference>
<accession>A0A3Q2TB44</accession>
<reference evidence="11" key="1">
    <citation type="submission" date="2025-08" db="UniProtKB">
        <authorList>
            <consortium name="Ensembl"/>
        </authorList>
    </citation>
    <scope>IDENTIFICATION</scope>
</reference>
<dbReference type="GO" id="GO:0003677">
    <property type="term" value="F:DNA binding"/>
    <property type="evidence" value="ECO:0007669"/>
    <property type="project" value="UniProtKB-KW"/>
</dbReference>
<protein>
    <recommendedName>
        <fullName evidence="7">DNA 3'-5' helicase</fullName>
        <ecNumber evidence="7">5.6.2.4</ecNumber>
    </recommendedName>
    <alternativeName>
        <fullName evidence="8">DNA 3'-5' helicase Q1</fullName>
    </alternativeName>
</protein>
<evidence type="ECO:0000256" key="6">
    <source>
        <dbReference type="ARBA" id="ARBA00034617"/>
    </source>
</evidence>
<evidence type="ECO:0000256" key="1">
    <source>
        <dbReference type="ARBA" id="ARBA00005446"/>
    </source>
</evidence>
<dbReference type="PANTHER" id="PTHR13710:SF105">
    <property type="entry name" value="ATP-DEPENDENT DNA HELICASE Q1"/>
    <property type="match status" value="1"/>
</dbReference>
<evidence type="ECO:0000313" key="11">
    <source>
        <dbReference type="Ensembl" id="ENSFHEP00000012495.1"/>
    </source>
</evidence>
<dbReference type="AlphaFoldDB" id="A0A3Q2TB44"/>
<name>A0A3Q2TB44_FUNHE</name>
<dbReference type="GO" id="GO:0043138">
    <property type="term" value="F:3'-5' DNA helicase activity"/>
    <property type="evidence" value="ECO:0007669"/>
    <property type="project" value="UniProtKB-EC"/>
</dbReference>
<dbReference type="SMART" id="SM00490">
    <property type="entry name" value="HELICc"/>
    <property type="match status" value="1"/>
</dbReference>
<dbReference type="PROSITE" id="PS51194">
    <property type="entry name" value="HELICASE_CTER"/>
    <property type="match status" value="1"/>
</dbReference>
<dbReference type="GO" id="GO:0005737">
    <property type="term" value="C:cytoplasm"/>
    <property type="evidence" value="ECO:0007669"/>
    <property type="project" value="TreeGrafter"/>
</dbReference>
<feature type="domain" description="Helicase ATP-binding" evidence="9">
    <location>
        <begin position="50"/>
        <end position="203"/>
    </location>
</feature>
<dbReference type="Pfam" id="PF00270">
    <property type="entry name" value="DEAD"/>
    <property type="match status" value="1"/>
</dbReference>